<dbReference type="EC" id="3.8.1.3" evidence="2"/>
<gene>
    <name evidence="2" type="primary">dehH1_2</name>
    <name evidence="2" type="ORF">LAX5112_03942</name>
</gene>
<protein>
    <submittedName>
        <fullName evidence="2">Haloacetate dehalogenase H-1</fullName>
        <ecNumber evidence="2">3.8.1.3</ecNumber>
    </submittedName>
</protein>
<dbReference type="InterPro" id="IPR050266">
    <property type="entry name" value="AB_hydrolase_sf"/>
</dbReference>
<keyword evidence="3" id="KW-1185">Reference proteome</keyword>
<accession>A0A0M7AKF0</accession>
<dbReference type="OrthoDB" id="9804723at2"/>
<keyword evidence="2" id="KW-0378">Hydrolase</keyword>
<evidence type="ECO:0000313" key="2">
    <source>
        <dbReference type="EMBL" id="CTQ74700.1"/>
    </source>
</evidence>
<dbReference type="PRINTS" id="PR00412">
    <property type="entry name" value="EPOXHYDRLASE"/>
</dbReference>
<dbReference type="EMBL" id="CXWD01000018">
    <property type="protein sequence ID" value="CTQ74700.1"/>
    <property type="molecule type" value="Genomic_DNA"/>
</dbReference>
<dbReference type="PRINTS" id="PR00111">
    <property type="entry name" value="ABHYDROLASE"/>
</dbReference>
<evidence type="ECO:0000259" key="1">
    <source>
        <dbReference type="Pfam" id="PF12697"/>
    </source>
</evidence>
<dbReference type="SUPFAM" id="SSF53474">
    <property type="entry name" value="alpha/beta-Hydrolases"/>
    <property type="match status" value="1"/>
</dbReference>
<dbReference type="GO" id="GO:0016020">
    <property type="term" value="C:membrane"/>
    <property type="evidence" value="ECO:0007669"/>
    <property type="project" value="TreeGrafter"/>
</dbReference>
<dbReference type="InterPro" id="IPR000639">
    <property type="entry name" value="Epox_hydrolase-like"/>
</dbReference>
<feature type="domain" description="AB hydrolase-1" evidence="1">
    <location>
        <begin position="27"/>
        <end position="262"/>
    </location>
</feature>
<dbReference type="GO" id="GO:0018785">
    <property type="term" value="F:haloacetate dehalogenase activity"/>
    <property type="evidence" value="ECO:0007669"/>
    <property type="project" value="UniProtKB-EC"/>
</dbReference>
<name>A0A0M7AKF0_9HYPH</name>
<dbReference type="PANTHER" id="PTHR43798:SF33">
    <property type="entry name" value="HYDROLASE, PUTATIVE (AFU_ORTHOLOGUE AFUA_2G14860)-RELATED"/>
    <property type="match status" value="1"/>
</dbReference>
<dbReference type="Pfam" id="PF12697">
    <property type="entry name" value="Abhydrolase_6"/>
    <property type="match status" value="1"/>
</dbReference>
<dbReference type="InterPro" id="IPR000073">
    <property type="entry name" value="AB_hydrolase_1"/>
</dbReference>
<organism evidence="2 3">
    <name type="scientific">Roseibium alexandrii</name>
    <dbReference type="NCBI Taxonomy" id="388408"/>
    <lineage>
        <taxon>Bacteria</taxon>
        <taxon>Pseudomonadati</taxon>
        <taxon>Pseudomonadota</taxon>
        <taxon>Alphaproteobacteria</taxon>
        <taxon>Hyphomicrobiales</taxon>
        <taxon>Stappiaceae</taxon>
        <taxon>Roseibium</taxon>
    </lineage>
</organism>
<dbReference type="Proteomes" id="UP000053235">
    <property type="component" value="Unassembled WGS sequence"/>
</dbReference>
<dbReference type="STRING" id="388408.LAX5112_03942"/>
<dbReference type="PANTHER" id="PTHR43798">
    <property type="entry name" value="MONOACYLGLYCEROL LIPASE"/>
    <property type="match status" value="1"/>
</dbReference>
<sequence length="275" mass="31073">MTWQTPETFNFEGHTIRWGAVGDGVPLILMHGTPFWSYEWSRLAPLLATERKVYFYDMLGYGNSDRPDADVSLGIQNRLFAALVGHWKVERPDVVAHDFGGATALRAHLIDGVDYNSLTLIDPVAVRPWGSPLVQHVKHHEAAFAGMPGYMHEAILPAYLQSAMKKTATAETLAPYAEQWTGAEKQASFYRQIAQMDQRYTDEVQDQYSMIRCPTQILWGEDDEWIPIERGQELHNLIPGSRFVTVQGAGHLMQEDTPEAIVHFVQSFLKSEGRT</sequence>
<dbReference type="RefSeq" id="WP_055673248.1">
    <property type="nucleotide sequence ID" value="NZ_CXWD01000018.1"/>
</dbReference>
<dbReference type="InterPro" id="IPR029058">
    <property type="entry name" value="AB_hydrolase_fold"/>
</dbReference>
<dbReference type="AlphaFoldDB" id="A0A0M7AKF0"/>
<evidence type="ECO:0000313" key="3">
    <source>
        <dbReference type="Proteomes" id="UP000053235"/>
    </source>
</evidence>
<proteinExistence type="predicted"/>
<dbReference type="Gene3D" id="3.40.50.1820">
    <property type="entry name" value="alpha/beta hydrolase"/>
    <property type="match status" value="1"/>
</dbReference>
<reference evidence="3" key="1">
    <citation type="submission" date="2015-07" db="EMBL/GenBank/DDBJ databases">
        <authorList>
            <person name="Rodrigo-Torres Lidia"/>
            <person name="Arahal R.David."/>
        </authorList>
    </citation>
    <scope>NUCLEOTIDE SEQUENCE [LARGE SCALE GENOMIC DNA]</scope>
    <source>
        <strain evidence="3">CECT 5112</strain>
    </source>
</reference>